<dbReference type="GO" id="GO:0045505">
    <property type="term" value="F:dynein intermediate chain binding"/>
    <property type="evidence" value="ECO:0007669"/>
    <property type="project" value="InterPro"/>
</dbReference>
<comment type="caution">
    <text evidence="1">The sequence shown here is derived from an EMBL/GenBank/DDBJ whole genome shotgun (WGS) entry which is preliminary data.</text>
</comment>
<reference evidence="1 2" key="1">
    <citation type="submission" date="2013-07" db="EMBL/GenBank/DDBJ databases">
        <authorList>
            <person name="Stoco P.H."/>
            <person name="Wagner G."/>
            <person name="Gerber A."/>
            <person name="Zaha A."/>
            <person name="Thompson C."/>
            <person name="Bartholomeu D.C."/>
            <person name="Luckemeyer D.D."/>
            <person name="Bahia D."/>
            <person name="Loreto E."/>
            <person name="Prestes E.B."/>
            <person name="Lima F.M."/>
            <person name="Rodrigues-Luiz G."/>
            <person name="Vallejo G.A."/>
            <person name="Filho J.F."/>
            <person name="Monteiro K.M."/>
            <person name="Tyler K.M."/>
            <person name="de Almeida L.G."/>
            <person name="Ortiz M.F."/>
            <person name="Siervo M.A."/>
            <person name="de Moraes M.H."/>
            <person name="Cunha O.L."/>
            <person name="Mendonca-Neto R."/>
            <person name="Silva R."/>
            <person name="Teixeira S.M."/>
            <person name="Murta S.M."/>
            <person name="Sincero T.C."/>
            <person name="Mendes T.A."/>
            <person name="Urmenyi T.P."/>
            <person name="Silva V.G."/>
            <person name="da Rocha W.D."/>
            <person name="Andersson B."/>
            <person name="Romanha A.J."/>
            <person name="Steindel M."/>
            <person name="de Vasconcelos A.T."/>
            <person name="Grisard E.C."/>
        </authorList>
    </citation>
    <scope>NUCLEOTIDE SEQUENCE [LARGE SCALE GENOMIC DNA]</scope>
    <source>
        <strain evidence="1 2">SC58</strain>
    </source>
</reference>
<gene>
    <name evidence="1" type="ORF">TRSC58_02252</name>
</gene>
<dbReference type="OrthoDB" id="5593012at2759"/>
<organism evidence="1 2">
    <name type="scientific">Trypanosoma rangeli SC58</name>
    <dbReference type="NCBI Taxonomy" id="429131"/>
    <lineage>
        <taxon>Eukaryota</taxon>
        <taxon>Discoba</taxon>
        <taxon>Euglenozoa</taxon>
        <taxon>Kinetoplastea</taxon>
        <taxon>Metakinetoplastina</taxon>
        <taxon>Trypanosomatida</taxon>
        <taxon>Trypanosomatidae</taxon>
        <taxon>Trypanosoma</taxon>
        <taxon>Herpetosoma</taxon>
    </lineage>
</organism>
<name>A0A061J6Q9_TRYRA</name>
<dbReference type="GO" id="GO:0007018">
    <property type="term" value="P:microtubule-based movement"/>
    <property type="evidence" value="ECO:0007669"/>
    <property type="project" value="InterPro"/>
</dbReference>
<dbReference type="VEuPathDB" id="TriTrypDB:TRSC58_02252"/>
<evidence type="ECO:0000313" key="1">
    <source>
        <dbReference type="EMBL" id="ESL10020.1"/>
    </source>
</evidence>
<protein>
    <submittedName>
        <fullName evidence="1">Dynein heavy chain</fullName>
    </submittedName>
</protein>
<dbReference type="GO" id="GO:0030286">
    <property type="term" value="C:dynein complex"/>
    <property type="evidence" value="ECO:0007669"/>
    <property type="project" value="InterPro"/>
</dbReference>
<evidence type="ECO:0000313" key="2">
    <source>
        <dbReference type="Proteomes" id="UP000031737"/>
    </source>
</evidence>
<dbReference type="Proteomes" id="UP000031737">
    <property type="component" value="Unassembled WGS sequence"/>
</dbReference>
<dbReference type="AlphaFoldDB" id="A0A061J6Q9"/>
<sequence length="656" mass="75538">MRCSGFRAALLRTTRRGAVIKLSGRLTAAASGRNGLNIIFDAEDEALWHERVRQAMAYRAETEAALRGRMYVQAIDGSCIAPMDQDQMDRILGLVAGSFPLTSLHLVEQCTREVEELYYFSLKRAQHWRELAGSEEQRRAEVLGLPPPPSSLFAFSTALPATGVGEPRASLLCGTIDTPSPNFRVSREFIAENLFQTHALLRDTVYAVHTQWNEYNGELLCITQWDRRETPMELRNFEELQAHRGFSVSEKLQSEWSINIRCTIQNNLDLHFKFYEDNLERYTASRMCRLVNLVNVMMTSQLRGLLLTSLQEFAAFIHRYRVEPRVDDTPMDELQEDLEESEHWRRRQEEWEEKQRAAMAEAERIRNVGGGGGRSRQQKNVLPPLEEKKEVPYVWRLGTFRNHLRYTKRVVEMTMNPKGLRPLFVLNLVEDAGRVVFSPSLEDVSRKVKAVFEGCFEYTDKIHGMGDQLFPLLPLQPRMLRPLDASDPEVCEARSMVEKALSDNVEAPLQLQQMYQTFGYILQQDTQALVKEVNALQLTLLDFDWIFERLSRDRERITRRTPNHVKYEMFLIDCKGIKASLIAKSTELQNALMKALAERMRDTCSAMISEYDTMSARMAGEPQSPEELQDVRDFLDGIPARQEQLNATFVDSHRGR</sequence>
<proteinExistence type="predicted"/>
<dbReference type="EMBL" id="AUPL01002252">
    <property type="protein sequence ID" value="ESL10020.1"/>
    <property type="molecule type" value="Genomic_DNA"/>
</dbReference>
<keyword evidence="2" id="KW-1185">Reference proteome</keyword>
<dbReference type="PANTHER" id="PTHR45703">
    <property type="entry name" value="DYNEIN HEAVY CHAIN"/>
    <property type="match status" value="1"/>
</dbReference>
<accession>A0A061J6Q9</accession>
<dbReference type="InterPro" id="IPR026983">
    <property type="entry name" value="DHC"/>
</dbReference>
<dbReference type="GO" id="GO:0051959">
    <property type="term" value="F:dynein light intermediate chain binding"/>
    <property type="evidence" value="ECO:0007669"/>
    <property type="project" value="InterPro"/>
</dbReference>